<dbReference type="RefSeq" id="WP_176442482.1">
    <property type="nucleotide sequence ID" value="NZ_FZOT01000009.1"/>
</dbReference>
<proteinExistence type="predicted"/>
<name>A0A239IGR9_9BURK</name>
<reference evidence="2 3" key="1">
    <citation type="submission" date="2017-06" db="EMBL/GenBank/DDBJ databases">
        <authorList>
            <person name="Kim H.J."/>
            <person name="Triplett B.A."/>
        </authorList>
    </citation>
    <scope>NUCLEOTIDE SEQUENCE [LARGE SCALE GENOMIC DNA]</scope>
    <source>
        <strain evidence="2 3">U15</strain>
    </source>
</reference>
<dbReference type="SUPFAM" id="SSF54975">
    <property type="entry name" value="Acylphosphatase/BLUF domain-like"/>
    <property type="match status" value="1"/>
</dbReference>
<accession>A0A239IGR9</accession>
<dbReference type="Proteomes" id="UP000198284">
    <property type="component" value="Unassembled WGS sequence"/>
</dbReference>
<dbReference type="Gene3D" id="3.30.70.100">
    <property type="match status" value="1"/>
</dbReference>
<dbReference type="AlphaFoldDB" id="A0A239IGR9"/>
<protein>
    <submittedName>
        <fullName evidence="2">Sensors of blue-light using FAD</fullName>
    </submittedName>
</protein>
<gene>
    <name evidence="2" type="ORF">SAMN06265795_10960</name>
</gene>
<dbReference type="PROSITE" id="PS50925">
    <property type="entry name" value="BLUF"/>
    <property type="match status" value="1"/>
</dbReference>
<dbReference type="EMBL" id="FZOT01000009">
    <property type="protein sequence ID" value="SNS91614.1"/>
    <property type="molecule type" value="Genomic_DNA"/>
</dbReference>
<dbReference type="GO" id="GO:0071949">
    <property type="term" value="F:FAD binding"/>
    <property type="evidence" value="ECO:0007669"/>
    <property type="project" value="InterPro"/>
</dbReference>
<dbReference type="GO" id="GO:0009882">
    <property type="term" value="F:blue light photoreceptor activity"/>
    <property type="evidence" value="ECO:0007669"/>
    <property type="project" value="InterPro"/>
</dbReference>
<sequence>MLFTLSYISQIVGQPDGASMSALLAVSERNNRQRGITGMLTYGAGSFLQTLEGPENEVLALYDRIRRDPRHCDVTEIMRQTISERAFPDKPMAAHRLFRSTDFLLSVNTAGKGGNCAVSHMHSSFATLSARTRFG</sequence>
<dbReference type="Pfam" id="PF04940">
    <property type="entry name" value="BLUF"/>
    <property type="match status" value="1"/>
</dbReference>
<evidence type="ECO:0000259" key="1">
    <source>
        <dbReference type="PROSITE" id="PS50925"/>
    </source>
</evidence>
<evidence type="ECO:0000313" key="3">
    <source>
        <dbReference type="Proteomes" id="UP000198284"/>
    </source>
</evidence>
<feature type="domain" description="BLUF" evidence="1">
    <location>
        <begin position="2"/>
        <end position="93"/>
    </location>
</feature>
<dbReference type="SMART" id="SM01034">
    <property type="entry name" value="BLUF"/>
    <property type="match status" value="1"/>
</dbReference>
<dbReference type="InterPro" id="IPR007024">
    <property type="entry name" value="BLUF_domain"/>
</dbReference>
<evidence type="ECO:0000313" key="2">
    <source>
        <dbReference type="EMBL" id="SNS91614.1"/>
    </source>
</evidence>
<keyword evidence="3" id="KW-1185">Reference proteome</keyword>
<dbReference type="InterPro" id="IPR036046">
    <property type="entry name" value="Acylphosphatase-like_dom_sf"/>
</dbReference>
<organism evidence="2 3">
    <name type="scientific">Noviherbaspirillum humi</name>
    <dbReference type="NCBI Taxonomy" id="1688639"/>
    <lineage>
        <taxon>Bacteria</taxon>
        <taxon>Pseudomonadati</taxon>
        <taxon>Pseudomonadota</taxon>
        <taxon>Betaproteobacteria</taxon>
        <taxon>Burkholderiales</taxon>
        <taxon>Oxalobacteraceae</taxon>
        <taxon>Noviherbaspirillum</taxon>
    </lineage>
</organism>